<dbReference type="PANTHER" id="PTHR42878:SF15">
    <property type="entry name" value="BACTERIOPHYTOCHROME"/>
    <property type="match status" value="1"/>
</dbReference>
<protein>
    <recommendedName>
        <fullName evidence="3">histidine kinase</fullName>
        <ecNumber evidence="3">2.7.13.3</ecNumber>
    </recommendedName>
</protein>
<dbReference type="Pfam" id="PF02518">
    <property type="entry name" value="HATPase_c"/>
    <property type="match status" value="1"/>
</dbReference>
<evidence type="ECO:0000313" key="11">
    <source>
        <dbReference type="Proteomes" id="UP001200557"/>
    </source>
</evidence>
<dbReference type="EC" id="2.7.13.3" evidence="3"/>
<dbReference type="Pfam" id="PF00512">
    <property type="entry name" value="HisKA"/>
    <property type="match status" value="1"/>
</dbReference>
<dbReference type="PROSITE" id="PS50885">
    <property type="entry name" value="HAMP"/>
    <property type="match status" value="1"/>
</dbReference>
<keyword evidence="6" id="KW-0418">Kinase</keyword>
<feature type="domain" description="HAMP" evidence="9">
    <location>
        <begin position="354"/>
        <end position="406"/>
    </location>
</feature>
<dbReference type="PRINTS" id="PR00344">
    <property type="entry name" value="BCTRLSENSOR"/>
</dbReference>
<dbReference type="Gene3D" id="3.30.565.10">
    <property type="entry name" value="Histidine kinase-like ATPase, C-terminal domain"/>
    <property type="match status" value="1"/>
</dbReference>
<dbReference type="Pfam" id="PF00672">
    <property type="entry name" value="HAMP"/>
    <property type="match status" value="1"/>
</dbReference>
<dbReference type="InterPro" id="IPR004358">
    <property type="entry name" value="Sig_transdc_His_kin-like_C"/>
</dbReference>
<keyword evidence="7" id="KW-1133">Transmembrane helix</keyword>
<evidence type="ECO:0000256" key="3">
    <source>
        <dbReference type="ARBA" id="ARBA00012438"/>
    </source>
</evidence>
<comment type="catalytic activity">
    <reaction evidence="1">
        <text>ATP + protein L-histidine = ADP + protein N-phospho-L-histidine.</text>
        <dbReference type="EC" id="2.7.13.3"/>
    </reaction>
</comment>
<proteinExistence type="predicted"/>
<dbReference type="InterPro" id="IPR036097">
    <property type="entry name" value="HisK_dim/P_sf"/>
</dbReference>
<evidence type="ECO:0000256" key="7">
    <source>
        <dbReference type="SAM" id="Phobius"/>
    </source>
</evidence>
<dbReference type="InterPro" id="IPR003660">
    <property type="entry name" value="HAMP_dom"/>
</dbReference>
<dbReference type="GO" id="GO:0005524">
    <property type="term" value="F:ATP binding"/>
    <property type="evidence" value="ECO:0007669"/>
    <property type="project" value="UniProtKB-KW"/>
</dbReference>
<evidence type="ECO:0000256" key="6">
    <source>
        <dbReference type="ARBA" id="ARBA00022777"/>
    </source>
</evidence>
<accession>A0ABS9D0D2</accession>
<evidence type="ECO:0000256" key="2">
    <source>
        <dbReference type="ARBA" id="ARBA00004370"/>
    </source>
</evidence>
<dbReference type="InterPro" id="IPR003594">
    <property type="entry name" value="HATPase_dom"/>
</dbReference>
<keyword evidence="7" id="KW-0812">Transmembrane</keyword>
<name>A0ABS9D0D2_9RHOB</name>
<dbReference type="SMART" id="SM00387">
    <property type="entry name" value="HATPase_c"/>
    <property type="match status" value="1"/>
</dbReference>
<organism evidence="10 11">
    <name type="scientific">Octadecabacter dasysiphoniae</name>
    <dbReference type="NCBI Taxonomy" id="2909341"/>
    <lineage>
        <taxon>Bacteria</taxon>
        <taxon>Pseudomonadati</taxon>
        <taxon>Pseudomonadota</taxon>
        <taxon>Alphaproteobacteria</taxon>
        <taxon>Rhodobacterales</taxon>
        <taxon>Roseobacteraceae</taxon>
        <taxon>Octadecabacter</taxon>
    </lineage>
</organism>
<dbReference type="RefSeq" id="WP_235226395.1">
    <property type="nucleotide sequence ID" value="NZ_JAKGAQ010000003.1"/>
</dbReference>
<evidence type="ECO:0000256" key="1">
    <source>
        <dbReference type="ARBA" id="ARBA00000085"/>
    </source>
</evidence>
<reference evidence="10 11" key="1">
    <citation type="submission" date="2022-01" db="EMBL/GenBank/DDBJ databases">
        <title>Octadecabacter sp. nov., isolated from a marine alga.</title>
        <authorList>
            <person name="Jin M.S."/>
            <person name="Kim H.M."/>
            <person name="Han D.M."/>
            <person name="Jung J.J."/>
            <person name="Jeon C.O."/>
        </authorList>
    </citation>
    <scope>NUCLEOTIDE SEQUENCE [LARGE SCALE GENOMIC DNA]</scope>
    <source>
        <strain evidence="10 11">G9-8</strain>
    </source>
</reference>
<feature type="transmembrane region" description="Helical" evidence="7">
    <location>
        <begin position="12"/>
        <end position="33"/>
    </location>
</feature>
<sequence>MIGQTTTNNGSIVFRLRLAFGFIFVALFLFGLFSQGKFVEISTRKNDLSQRAIPLLVRAQELVALLSTHSQQISTLRDIDTTADFEEIATIAAQRKDRFNESVARYQQLAADGGLQNAAELLFTSTDRLIDLQTQRQTIARQNEDRLSDLDAIVERMEITIEGLRLDVLTQLQSNTSRIGTAPTAADQIGPLSIQLNTLVSLGLLIEKMQDLAQSTRQGDTDINTGTMSENIRFVLRQTLGLLNRLDASPERTVLASDIVLARDMIFGTNGIIQDARTYIDVRNAITSSVEDSLGRITDIETIIARTIAAADAGAQETSALLNASIRSLSISNLTTIAMLFGGLILVVVFLVELQLNRRIHSLRASARQLSVGNFDGEISVTGQDELGEVADSLRQSQTVSRDLKRSNADLKSFAYAASHDLKTPLRAITDLAEWTLEDASDELSDDNRQNLVLLASRSERLSSLLDGLLLYAQVDGMEDRNDMVDLAAECHGIADLLDPDGAFSVNVETTHPQFSTSVVPLRQILTNLMSNAMKHHDAARGRIDIRATITGDIAQIEVEDDGPGIPTQYHAKIFELFQKLESADVVEGAGIGLALVKKLSERHGGGVSLKSNQNNGRGSVFTVRLFAQTRAKRDKKEPKS</sequence>
<dbReference type="EMBL" id="JAKGAQ010000003">
    <property type="protein sequence ID" value="MCF2872069.1"/>
    <property type="molecule type" value="Genomic_DNA"/>
</dbReference>
<comment type="subcellular location">
    <subcellularLocation>
        <location evidence="2">Membrane</location>
    </subcellularLocation>
</comment>
<evidence type="ECO:0000256" key="4">
    <source>
        <dbReference type="ARBA" id="ARBA00022553"/>
    </source>
</evidence>
<keyword evidence="10" id="KW-0067">ATP-binding</keyword>
<dbReference type="InterPro" id="IPR003661">
    <property type="entry name" value="HisK_dim/P_dom"/>
</dbReference>
<comment type="caution">
    <text evidence="10">The sequence shown here is derived from an EMBL/GenBank/DDBJ whole genome shotgun (WGS) entry which is preliminary data.</text>
</comment>
<evidence type="ECO:0000259" key="9">
    <source>
        <dbReference type="PROSITE" id="PS50885"/>
    </source>
</evidence>
<feature type="domain" description="Histidine kinase" evidence="8">
    <location>
        <begin position="417"/>
        <end position="630"/>
    </location>
</feature>
<dbReference type="SMART" id="SM00388">
    <property type="entry name" value="HisKA"/>
    <property type="match status" value="1"/>
</dbReference>
<feature type="transmembrane region" description="Helical" evidence="7">
    <location>
        <begin position="334"/>
        <end position="354"/>
    </location>
</feature>
<dbReference type="PANTHER" id="PTHR42878">
    <property type="entry name" value="TWO-COMPONENT HISTIDINE KINASE"/>
    <property type="match status" value="1"/>
</dbReference>
<evidence type="ECO:0000259" key="8">
    <source>
        <dbReference type="PROSITE" id="PS50109"/>
    </source>
</evidence>
<keyword evidence="11" id="KW-1185">Reference proteome</keyword>
<gene>
    <name evidence="10" type="ORF">L0664_13420</name>
</gene>
<keyword evidence="10" id="KW-0547">Nucleotide-binding</keyword>
<dbReference type="Proteomes" id="UP001200557">
    <property type="component" value="Unassembled WGS sequence"/>
</dbReference>
<dbReference type="Gene3D" id="6.10.340.10">
    <property type="match status" value="1"/>
</dbReference>
<evidence type="ECO:0000256" key="5">
    <source>
        <dbReference type="ARBA" id="ARBA00022679"/>
    </source>
</evidence>
<dbReference type="CDD" id="cd00082">
    <property type="entry name" value="HisKA"/>
    <property type="match status" value="1"/>
</dbReference>
<keyword evidence="7" id="KW-0472">Membrane</keyword>
<dbReference type="Gene3D" id="1.10.287.130">
    <property type="match status" value="1"/>
</dbReference>
<dbReference type="CDD" id="cd06225">
    <property type="entry name" value="HAMP"/>
    <property type="match status" value="1"/>
</dbReference>
<dbReference type="InterPro" id="IPR005467">
    <property type="entry name" value="His_kinase_dom"/>
</dbReference>
<dbReference type="InterPro" id="IPR050351">
    <property type="entry name" value="BphY/WalK/GraS-like"/>
</dbReference>
<evidence type="ECO:0000313" key="10">
    <source>
        <dbReference type="EMBL" id="MCF2872069.1"/>
    </source>
</evidence>
<keyword evidence="5" id="KW-0808">Transferase</keyword>
<keyword evidence="4" id="KW-0597">Phosphoprotein</keyword>
<dbReference type="InterPro" id="IPR036890">
    <property type="entry name" value="HATPase_C_sf"/>
</dbReference>
<dbReference type="SUPFAM" id="SSF47384">
    <property type="entry name" value="Homodimeric domain of signal transducing histidine kinase"/>
    <property type="match status" value="1"/>
</dbReference>
<dbReference type="SUPFAM" id="SSF55874">
    <property type="entry name" value="ATPase domain of HSP90 chaperone/DNA topoisomerase II/histidine kinase"/>
    <property type="match status" value="1"/>
</dbReference>
<dbReference type="SMART" id="SM00304">
    <property type="entry name" value="HAMP"/>
    <property type="match status" value="1"/>
</dbReference>
<dbReference type="PROSITE" id="PS50109">
    <property type="entry name" value="HIS_KIN"/>
    <property type="match status" value="1"/>
</dbReference>
<dbReference type="CDD" id="cd00075">
    <property type="entry name" value="HATPase"/>
    <property type="match status" value="1"/>
</dbReference>